<gene>
    <name evidence="2" type="ORF">FDA94_21030</name>
</gene>
<keyword evidence="1" id="KW-0472">Membrane</keyword>
<evidence type="ECO:0000313" key="2">
    <source>
        <dbReference type="EMBL" id="TKK86587.1"/>
    </source>
</evidence>
<comment type="caution">
    <text evidence="2">The sequence shown here is derived from an EMBL/GenBank/DDBJ whole genome shotgun (WGS) entry which is preliminary data.</text>
</comment>
<feature type="transmembrane region" description="Helical" evidence="1">
    <location>
        <begin position="53"/>
        <end position="71"/>
    </location>
</feature>
<dbReference type="EMBL" id="SZQA01000020">
    <property type="protein sequence ID" value="TKK86587.1"/>
    <property type="molecule type" value="Genomic_DNA"/>
</dbReference>
<reference evidence="2 3" key="1">
    <citation type="submission" date="2019-04" db="EMBL/GenBank/DDBJ databases">
        <title>Herbidospora sp. NEAU-GS14.nov., a novel actinomycete isolated from soil.</title>
        <authorList>
            <person name="Han L."/>
        </authorList>
    </citation>
    <scope>NUCLEOTIDE SEQUENCE [LARGE SCALE GENOMIC DNA]</scope>
    <source>
        <strain evidence="2 3">NEAU-GS14</strain>
    </source>
</reference>
<dbReference type="Proteomes" id="UP000308705">
    <property type="component" value="Unassembled WGS sequence"/>
</dbReference>
<name>A0A4U3MFA8_9ACTN</name>
<keyword evidence="1" id="KW-1133">Transmembrane helix</keyword>
<organism evidence="2 3">
    <name type="scientific">Herbidospora galbida</name>
    <dbReference type="NCBI Taxonomy" id="2575442"/>
    <lineage>
        <taxon>Bacteria</taxon>
        <taxon>Bacillati</taxon>
        <taxon>Actinomycetota</taxon>
        <taxon>Actinomycetes</taxon>
        <taxon>Streptosporangiales</taxon>
        <taxon>Streptosporangiaceae</taxon>
        <taxon>Herbidospora</taxon>
    </lineage>
</organism>
<dbReference type="AlphaFoldDB" id="A0A4U3MFA8"/>
<accession>A0A4U3MFA8</accession>
<keyword evidence="1" id="KW-0812">Transmembrane</keyword>
<proteinExistence type="predicted"/>
<evidence type="ECO:0000313" key="3">
    <source>
        <dbReference type="Proteomes" id="UP000308705"/>
    </source>
</evidence>
<keyword evidence="3" id="KW-1185">Reference proteome</keyword>
<protein>
    <submittedName>
        <fullName evidence="2">Uncharacterized protein</fullName>
    </submittedName>
</protein>
<sequence>MRKGPRLIGLLLFMMGVSGTIDHLATQPIMGLLFNAPNRWIFQRMDLFEGREVFANLSLAFVGVVLVAFSLRR</sequence>
<dbReference type="RefSeq" id="WP_137248781.1">
    <property type="nucleotide sequence ID" value="NZ_SZQA01000020.1"/>
</dbReference>
<dbReference type="OrthoDB" id="3637911at2"/>
<evidence type="ECO:0000256" key="1">
    <source>
        <dbReference type="SAM" id="Phobius"/>
    </source>
</evidence>